<proteinExistence type="predicted"/>
<dbReference type="Proteomes" id="UP000466442">
    <property type="component" value="Unassembled WGS sequence"/>
</dbReference>
<name>A0A8S9XXT1_APOLU</name>
<evidence type="ECO:0000313" key="2">
    <source>
        <dbReference type="EMBL" id="KAF6213424.1"/>
    </source>
</evidence>
<feature type="compositionally biased region" description="Basic and acidic residues" evidence="1">
    <location>
        <begin position="13"/>
        <end position="23"/>
    </location>
</feature>
<feature type="non-terminal residue" evidence="2">
    <location>
        <position position="127"/>
    </location>
</feature>
<dbReference type="EMBL" id="WIXP02000003">
    <property type="protein sequence ID" value="KAF6213424.1"/>
    <property type="molecule type" value="Genomic_DNA"/>
</dbReference>
<accession>A0A8S9XXT1</accession>
<sequence length="127" mass="14852">RYYPSTNGGTLPHKREEKEIEEKPSLLRSSKLMARYRKDMMPQTLRIVPVNGRLVFDDSEKYCRDYTYPKKPTAKDFCLPELPGTDAKKRKQEPFIAGDSCVCIPLVLIEWVMKTRIPPYYSIALFF</sequence>
<protein>
    <submittedName>
        <fullName evidence="2">Uncharacterized protein</fullName>
    </submittedName>
</protein>
<dbReference type="AlphaFoldDB" id="A0A8S9XXT1"/>
<comment type="caution">
    <text evidence="2">The sequence shown here is derived from an EMBL/GenBank/DDBJ whole genome shotgun (WGS) entry which is preliminary data.</text>
</comment>
<feature type="region of interest" description="Disordered" evidence="1">
    <location>
        <begin position="1"/>
        <end position="23"/>
    </location>
</feature>
<gene>
    <name evidence="2" type="ORF">GE061_011143</name>
</gene>
<evidence type="ECO:0000256" key="1">
    <source>
        <dbReference type="SAM" id="MobiDB-lite"/>
    </source>
</evidence>
<evidence type="ECO:0000313" key="3">
    <source>
        <dbReference type="Proteomes" id="UP000466442"/>
    </source>
</evidence>
<reference evidence="2" key="1">
    <citation type="journal article" date="2021" name="Mol. Ecol. Resour.">
        <title>Apolygus lucorum genome provides insights into omnivorousness and mesophyll feeding.</title>
        <authorList>
            <person name="Liu Y."/>
            <person name="Liu H."/>
            <person name="Wang H."/>
            <person name="Huang T."/>
            <person name="Liu B."/>
            <person name="Yang B."/>
            <person name="Yin L."/>
            <person name="Li B."/>
            <person name="Zhang Y."/>
            <person name="Zhang S."/>
            <person name="Jiang F."/>
            <person name="Zhang X."/>
            <person name="Ren Y."/>
            <person name="Wang B."/>
            <person name="Wang S."/>
            <person name="Lu Y."/>
            <person name="Wu K."/>
            <person name="Fan W."/>
            <person name="Wang G."/>
        </authorList>
    </citation>
    <scope>NUCLEOTIDE SEQUENCE</scope>
    <source>
        <strain evidence="2">12Hb</strain>
    </source>
</reference>
<keyword evidence="3" id="KW-1185">Reference proteome</keyword>
<organism evidence="2 3">
    <name type="scientific">Apolygus lucorum</name>
    <name type="common">Small green plant bug</name>
    <name type="synonym">Lygocoris lucorum</name>
    <dbReference type="NCBI Taxonomy" id="248454"/>
    <lineage>
        <taxon>Eukaryota</taxon>
        <taxon>Metazoa</taxon>
        <taxon>Ecdysozoa</taxon>
        <taxon>Arthropoda</taxon>
        <taxon>Hexapoda</taxon>
        <taxon>Insecta</taxon>
        <taxon>Pterygota</taxon>
        <taxon>Neoptera</taxon>
        <taxon>Paraneoptera</taxon>
        <taxon>Hemiptera</taxon>
        <taxon>Heteroptera</taxon>
        <taxon>Panheteroptera</taxon>
        <taxon>Cimicomorpha</taxon>
        <taxon>Miridae</taxon>
        <taxon>Mirini</taxon>
        <taxon>Apolygus</taxon>
    </lineage>
</organism>